<dbReference type="OrthoDB" id="293614at2"/>
<proteinExistence type="predicted"/>
<dbReference type="Proteomes" id="UP000324974">
    <property type="component" value="Chromosome"/>
</dbReference>
<dbReference type="KEGG" id="lrs:PX52LOC_01126"/>
<protein>
    <submittedName>
        <fullName evidence="1">Uncharacterized protein</fullName>
    </submittedName>
</protein>
<organism evidence="1 2">
    <name type="scientific">Limnoglobus roseus</name>
    <dbReference type="NCBI Taxonomy" id="2598579"/>
    <lineage>
        <taxon>Bacteria</taxon>
        <taxon>Pseudomonadati</taxon>
        <taxon>Planctomycetota</taxon>
        <taxon>Planctomycetia</taxon>
        <taxon>Gemmatales</taxon>
        <taxon>Gemmataceae</taxon>
        <taxon>Limnoglobus</taxon>
    </lineage>
</organism>
<dbReference type="EMBL" id="CP042425">
    <property type="protein sequence ID" value="QEL14256.1"/>
    <property type="molecule type" value="Genomic_DNA"/>
</dbReference>
<gene>
    <name evidence="1" type="ORF">PX52LOC_01126</name>
</gene>
<accession>A0A5C1A8C5</accession>
<evidence type="ECO:0000313" key="1">
    <source>
        <dbReference type="EMBL" id="QEL14256.1"/>
    </source>
</evidence>
<keyword evidence="2" id="KW-1185">Reference proteome</keyword>
<reference evidence="2" key="1">
    <citation type="submission" date="2019-08" db="EMBL/GenBank/DDBJ databases">
        <title>Limnoglobus roseus gen. nov., sp. nov., a novel freshwater planctomycete with a giant genome from the family Gemmataceae.</title>
        <authorList>
            <person name="Kulichevskaya I.S."/>
            <person name="Naumoff D.G."/>
            <person name="Miroshnikov K."/>
            <person name="Ivanova A."/>
            <person name="Philippov D.A."/>
            <person name="Hakobyan A."/>
            <person name="Rijpstra I.C."/>
            <person name="Sinninghe Damste J.S."/>
            <person name="Liesack W."/>
            <person name="Dedysh S.N."/>
        </authorList>
    </citation>
    <scope>NUCLEOTIDE SEQUENCE [LARGE SCALE GENOMIC DNA]</scope>
    <source>
        <strain evidence="2">PX52</strain>
    </source>
</reference>
<evidence type="ECO:0000313" key="2">
    <source>
        <dbReference type="Proteomes" id="UP000324974"/>
    </source>
</evidence>
<dbReference type="AlphaFoldDB" id="A0A5C1A8C5"/>
<name>A0A5C1A8C5_9BACT</name>
<sequence>MLAASTFSLFVLLANDAATRIRLEPKTAAEFYRLYKSYDLWLPPPNAQLVRLGSGEDARYEILPSPPGIGVYVPVRGWYGEGVFGRLRMSPAEFSIGLIEKGDWNGAEDLLFLAAIGQHLGRTEFAAAAFERARQKSGYLTQSADWEKGSPGFTSGLLRERVWSENLSRLADPRGDREQARRHLQRVYDEDGQFRSVAKTQLLEDLSLTLREREPSRDPIERKIDRLVEWSGTIDARRYSPRLEDPITPYDEVAQCGFEAVPYLIAHLDDRRLTRSPLTFVFNRLFSQDVCRVGDVCLDLLKAFAARELRDQGGEQTLSEWRERAGKWFERAKAVGEEEWYATKAMSEDPVSLALCRAFAERYPKRFAASYKNLLARAPKVYSGNVVIAMAHGRLPKGEKLDLLTLGAAHERLEHRLEAVKGLFFLDPGAGRQAIPGYFKRVSAKEADERYESVLHDEIGLVMAANDASCWQAFRDHFRTCSPTQRVYYVGSSGPVNHGRPVGEFKRWSQEIEPLWDDAAVRVLGANQKVQDFAPAYPSLAVADFITLAFAEELGVAVPTDRNRTAAEWKKVREKVASALQQASSQSN</sequence>
<dbReference type="RefSeq" id="WP_149109163.1">
    <property type="nucleotide sequence ID" value="NZ_CP042425.1"/>
</dbReference>